<dbReference type="AlphaFoldDB" id="A0A3Q1FZE5"/>
<evidence type="ECO:0000259" key="1">
    <source>
        <dbReference type="Pfam" id="PF02994"/>
    </source>
</evidence>
<dbReference type="Proteomes" id="UP000257200">
    <property type="component" value="Unplaced"/>
</dbReference>
<sequence>RPHTPLHYNPGPKRSGDCHIIVRFLKFKAWEEVLQAAREKGRVERQGKQISFFQDLSQDVIQRRKKFDGVKKRLREKNTHQDFLLRYVI</sequence>
<reference evidence="2" key="2">
    <citation type="submission" date="2025-09" db="UniProtKB">
        <authorList>
            <consortium name="Ensembl"/>
        </authorList>
    </citation>
    <scope>IDENTIFICATION</scope>
</reference>
<dbReference type="InterPro" id="IPR043636">
    <property type="entry name" value="L1_RRM_dom"/>
</dbReference>
<dbReference type="Ensembl" id="ENSAPOT00000017401.1">
    <property type="protein sequence ID" value="ENSAPOP00000021007.1"/>
    <property type="gene ID" value="ENSAPOG00000001286.1"/>
</dbReference>
<feature type="domain" description="L1 transposable element RRM" evidence="1">
    <location>
        <begin position="4"/>
        <end position="52"/>
    </location>
</feature>
<reference evidence="2" key="1">
    <citation type="submission" date="2025-08" db="UniProtKB">
        <authorList>
            <consortium name="Ensembl"/>
        </authorList>
    </citation>
    <scope>IDENTIFICATION</scope>
</reference>
<name>A0A3Q1FZE5_9TELE</name>
<dbReference type="InterPro" id="IPR004244">
    <property type="entry name" value="Transposase_22"/>
</dbReference>
<accession>A0A3Q1FZE5</accession>
<dbReference type="InterPro" id="IPR042566">
    <property type="entry name" value="L1_C"/>
</dbReference>
<dbReference type="GeneTree" id="ENSGT00940000177317"/>
<dbReference type="Pfam" id="PF02994">
    <property type="entry name" value="Transposase_22"/>
    <property type="match status" value="1"/>
</dbReference>
<proteinExistence type="predicted"/>
<organism evidence="2 3">
    <name type="scientific">Acanthochromis polyacanthus</name>
    <name type="common">spiny chromis</name>
    <dbReference type="NCBI Taxonomy" id="80966"/>
    <lineage>
        <taxon>Eukaryota</taxon>
        <taxon>Metazoa</taxon>
        <taxon>Chordata</taxon>
        <taxon>Craniata</taxon>
        <taxon>Vertebrata</taxon>
        <taxon>Euteleostomi</taxon>
        <taxon>Actinopterygii</taxon>
        <taxon>Neopterygii</taxon>
        <taxon>Teleostei</taxon>
        <taxon>Neoteleostei</taxon>
        <taxon>Acanthomorphata</taxon>
        <taxon>Ovalentaria</taxon>
        <taxon>Pomacentridae</taxon>
        <taxon>Acanthochromis</taxon>
    </lineage>
</organism>
<protein>
    <recommendedName>
        <fullName evidence="1">L1 transposable element RRM domain-containing protein</fullName>
    </recommendedName>
</protein>
<dbReference type="Gene3D" id="3.30.250.20">
    <property type="entry name" value="L1 transposable element, C-terminal domain"/>
    <property type="match status" value="1"/>
</dbReference>
<evidence type="ECO:0000313" key="2">
    <source>
        <dbReference type="Ensembl" id="ENSAPOP00000021007.1"/>
    </source>
</evidence>
<dbReference type="InParanoid" id="A0A3Q1FZE5"/>
<evidence type="ECO:0000313" key="3">
    <source>
        <dbReference type="Proteomes" id="UP000257200"/>
    </source>
</evidence>
<dbReference type="STRING" id="80966.ENSAPOP00000021007"/>
<dbReference type="PANTHER" id="PTHR11505">
    <property type="entry name" value="L1 TRANSPOSABLE ELEMENT-RELATED"/>
    <property type="match status" value="1"/>
</dbReference>
<keyword evidence="3" id="KW-1185">Reference proteome</keyword>